<keyword evidence="6" id="KW-0106">Calcium</keyword>
<dbReference type="GO" id="GO:0004571">
    <property type="term" value="F:mannosyl-oligosaccharide 1,2-alpha-mannosidase activity"/>
    <property type="evidence" value="ECO:0007669"/>
    <property type="project" value="InterPro"/>
</dbReference>
<dbReference type="GO" id="GO:1904380">
    <property type="term" value="P:endoplasmic reticulum mannose trimming"/>
    <property type="evidence" value="ECO:0007669"/>
    <property type="project" value="InterPro"/>
</dbReference>
<dbReference type="AlphaFoldDB" id="A0A163KTS8"/>
<feature type="active site" description="Proton donor" evidence="5">
    <location>
        <position position="111"/>
    </location>
</feature>
<sequence length="691" mass="78023">MFFHGWDNYMQHAYPEDEVRIQTLLAIDLNSYPSLPAEAFIFGIWQLNSTVTFDSARYDSSNDVLGDYSLTLVDVLDTLAIVGTQEQFEQAVDKVLADVSFDKNNKVQIFELNIRALGGLLSAHILASDPSLGHQIENYDGGLLRLATDLAQRFLPAFKKSKSGIPYPRVNLRHGVPKTETVETCTAGAGSLILEFGVLSRLTGDPQYEDVAKQALHALWDRRSDLDLVGNVINIQTGQWIHTASSTGAGIDSFFEYLLKAYILFGEEDYLEMFETSYDAIKKHILDKSGYLYRNVHMDSGTLMATWIDSLGAFMPGIQVLYGDLESAIKGHLVFYNIWRRYHALPERFDFYQQTADIHSYPLRPEFVESTYYLYQATKDPFYLHVGEMIVQDLNNRTRLPCGFASIGDLRTGRLDDRMESFMLSETLKYLYLLFDSDNPVNSLDSNFVFTTEGHFLPLAGQYMKDSRHNNTSSIVNSRCRKYNPSRFSYPPKTKSKTTPHSRSPRQPQAFDLSSISLLPLFDYAAKLTGYQHNMSSVLSSPYSLHPEGQCISPVVKSRSFELVFGEDHRQNYRQATPKLIDIMGGLISKSLSGLKVELTKLPRGLDGGYLVTGGWLHDSDIFVVPMEAIKPYLRPSHLEIQERPSLPMSWMTFLDHSPAHIDIIQHIQSPARTSPLLSSAVAGIKWSSLE</sequence>
<evidence type="ECO:0000256" key="2">
    <source>
        <dbReference type="ARBA" id="ARBA00007658"/>
    </source>
</evidence>
<evidence type="ECO:0000256" key="7">
    <source>
        <dbReference type="RuleBase" id="RU361193"/>
    </source>
</evidence>
<dbReference type="Pfam" id="PF01532">
    <property type="entry name" value="Glyco_hydro_47"/>
    <property type="match status" value="1"/>
</dbReference>
<dbReference type="GO" id="GO:0036503">
    <property type="term" value="P:ERAD pathway"/>
    <property type="evidence" value="ECO:0007669"/>
    <property type="project" value="UniProtKB-ARBA"/>
</dbReference>
<gene>
    <name evidence="9" type="primary">ABSGL_03848.1 scaffold 4673</name>
</gene>
<feature type="binding site" evidence="6">
    <location>
        <position position="452"/>
    </location>
    <ligand>
        <name>Ca(2+)</name>
        <dbReference type="ChEBI" id="CHEBI:29108"/>
    </ligand>
</feature>
<feature type="compositionally biased region" description="Basic residues" evidence="8">
    <location>
        <begin position="494"/>
        <end position="504"/>
    </location>
</feature>
<dbReference type="InParanoid" id="A0A163KTS8"/>
<evidence type="ECO:0000256" key="4">
    <source>
        <dbReference type="ARBA" id="ARBA00023180"/>
    </source>
</evidence>
<evidence type="ECO:0000256" key="3">
    <source>
        <dbReference type="ARBA" id="ARBA00022824"/>
    </source>
</evidence>
<dbReference type="Gene3D" id="1.50.10.10">
    <property type="match status" value="1"/>
</dbReference>
<proteinExistence type="inferred from homology"/>
<feature type="region of interest" description="Disordered" evidence="8">
    <location>
        <begin position="483"/>
        <end position="508"/>
    </location>
</feature>
<evidence type="ECO:0000256" key="6">
    <source>
        <dbReference type="PIRSR" id="PIRSR601382-2"/>
    </source>
</evidence>
<evidence type="ECO:0000313" key="9">
    <source>
        <dbReference type="EMBL" id="SAL98319.1"/>
    </source>
</evidence>
<dbReference type="FunCoup" id="A0A163KTS8">
    <property type="interactions" value="500"/>
</dbReference>
<protein>
    <recommendedName>
        <fullName evidence="7">alpha-1,2-Mannosidase</fullName>
        <ecNumber evidence="7">3.2.1.-</ecNumber>
    </recommendedName>
</protein>
<keyword evidence="6" id="KW-0479">Metal-binding</keyword>
<evidence type="ECO:0000313" key="10">
    <source>
        <dbReference type="Proteomes" id="UP000078561"/>
    </source>
</evidence>
<dbReference type="Proteomes" id="UP000078561">
    <property type="component" value="Unassembled WGS sequence"/>
</dbReference>
<evidence type="ECO:0000256" key="8">
    <source>
        <dbReference type="SAM" id="MobiDB-lite"/>
    </source>
</evidence>
<organism evidence="9">
    <name type="scientific">Absidia glauca</name>
    <name type="common">Pin mould</name>
    <dbReference type="NCBI Taxonomy" id="4829"/>
    <lineage>
        <taxon>Eukaryota</taxon>
        <taxon>Fungi</taxon>
        <taxon>Fungi incertae sedis</taxon>
        <taxon>Mucoromycota</taxon>
        <taxon>Mucoromycotina</taxon>
        <taxon>Mucoromycetes</taxon>
        <taxon>Mucorales</taxon>
        <taxon>Cunninghamellaceae</taxon>
        <taxon>Absidia</taxon>
    </lineage>
</organism>
<comment type="cofactor">
    <cofactor evidence="6">
        <name>Ca(2+)</name>
        <dbReference type="ChEBI" id="CHEBI:29108"/>
    </cofactor>
</comment>
<dbReference type="STRING" id="4829.A0A163KTS8"/>
<dbReference type="GO" id="GO:0005975">
    <property type="term" value="P:carbohydrate metabolic process"/>
    <property type="evidence" value="ECO:0007669"/>
    <property type="project" value="InterPro"/>
</dbReference>
<dbReference type="GO" id="GO:0016020">
    <property type="term" value="C:membrane"/>
    <property type="evidence" value="ECO:0007669"/>
    <property type="project" value="InterPro"/>
</dbReference>
<keyword evidence="3" id="KW-0256">Endoplasmic reticulum</keyword>
<dbReference type="OrthoDB" id="8118055at2759"/>
<feature type="active site" evidence="5">
    <location>
        <position position="366"/>
    </location>
</feature>
<reference evidence="9" key="1">
    <citation type="submission" date="2016-04" db="EMBL/GenBank/DDBJ databases">
        <authorList>
            <person name="Evans L.H."/>
            <person name="Alamgir A."/>
            <person name="Owens N."/>
            <person name="Weber N.D."/>
            <person name="Virtaneva K."/>
            <person name="Barbian K."/>
            <person name="Babar A."/>
            <person name="Rosenke K."/>
        </authorList>
    </citation>
    <scope>NUCLEOTIDE SEQUENCE [LARGE SCALE GENOMIC DNA]</scope>
    <source>
        <strain evidence="9">CBS 101.48</strain>
    </source>
</reference>
<keyword evidence="7" id="KW-0378">Hydrolase</keyword>
<dbReference type="EC" id="3.2.1.-" evidence="7"/>
<dbReference type="GO" id="GO:0005509">
    <property type="term" value="F:calcium ion binding"/>
    <property type="evidence" value="ECO:0007669"/>
    <property type="project" value="InterPro"/>
</dbReference>
<name>A0A163KTS8_ABSGL</name>
<dbReference type="EMBL" id="LT552062">
    <property type="protein sequence ID" value="SAL98319.1"/>
    <property type="molecule type" value="Genomic_DNA"/>
</dbReference>
<dbReference type="InterPro" id="IPR036026">
    <property type="entry name" value="Seven-hairpin_glycosidases"/>
</dbReference>
<keyword evidence="4" id="KW-0325">Glycoprotein</keyword>
<dbReference type="PRINTS" id="PR00747">
    <property type="entry name" value="GLYHDRLASE47"/>
</dbReference>
<keyword evidence="7" id="KW-0326">Glycosidase</keyword>
<evidence type="ECO:0000256" key="5">
    <source>
        <dbReference type="PIRSR" id="PIRSR601382-1"/>
    </source>
</evidence>
<feature type="active site" evidence="5">
    <location>
        <position position="252"/>
    </location>
</feature>
<dbReference type="OMA" id="EEFWRMF"/>
<comment type="similarity">
    <text evidence="2 7">Belongs to the glycosyl hydrolase 47 family.</text>
</comment>
<dbReference type="InterPro" id="IPR012341">
    <property type="entry name" value="6hp_glycosidase-like_sf"/>
</dbReference>
<dbReference type="GO" id="GO:0044322">
    <property type="term" value="C:endoplasmic reticulum quality control compartment"/>
    <property type="evidence" value="ECO:0007669"/>
    <property type="project" value="GOC"/>
</dbReference>
<dbReference type="PANTHER" id="PTHR45679">
    <property type="entry name" value="ER DEGRADATION-ENHANCING ALPHA-MANNOSIDASE-LIKE PROTEIN 2"/>
    <property type="match status" value="1"/>
</dbReference>
<comment type="subcellular location">
    <subcellularLocation>
        <location evidence="1">Endoplasmic reticulum</location>
    </subcellularLocation>
</comment>
<evidence type="ECO:0000256" key="1">
    <source>
        <dbReference type="ARBA" id="ARBA00004240"/>
    </source>
</evidence>
<dbReference type="PANTHER" id="PTHR45679:SF5">
    <property type="entry name" value="ER DEGRADATION-ENHANCING ALPHA-MANNOSIDASE-LIKE PROTEIN 1"/>
    <property type="match status" value="1"/>
</dbReference>
<dbReference type="InterPro" id="IPR001382">
    <property type="entry name" value="Glyco_hydro_47"/>
</dbReference>
<keyword evidence="10" id="KW-1185">Reference proteome</keyword>
<dbReference type="SUPFAM" id="SSF48225">
    <property type="entry name" value="Seven-hairpin glycosidases"/>
    <property type="match status" value="1"/>
</dbReference>
<feature type="active site" description="Proton donor" evidence="5">
    <location>
        <position position="347"/>
    </location>
</feature>
<dbReference type="InterPro" id="IPR044674">
    <property type="entry name" value="EDEM1/2/3"/>
</dbReference>
<accession>A0A163KTS8</accession>